<sequence length="45" mass="5124">MRCPVCEGTDLIKQGWKSGHQRYVCRACGRYCTDSQPRFSAQTKA</sequence>
<evidence type="ECO:0000313" key="2">
    <source>
        <dbReference type="EMBL" id="MBB3881081.1"/>
    </source>
</evidence>
<gene>
    <name evidence="2" type="ORF">GGR48_003535</name>
</gene>
<evidence type="ECO:0000259" key="1">
    <source>
        <dbReference type="Pfam" id="PF03811"/>
    </source>
</evidence>
<keyword evidence="3" id="KW-1185">Reference proteome</keyword>
<organism evidence="2 3">
    <name type="scientific">Sphingomonas pseudosanguinis</name>
    <dbReference type="NCBI Taxonomy" id="413712"/>
    <lineage>
        <taxon>Bacteria</taxon>
        <taxon>Pseudomonadati</taxon>
        <taxon>Pseudomonadota</taxon>
        <taxon>Alphaproteobacteria</taxon>
        <taxon>Sphingomonadales</taxon>
        <taxon>Sphingomonadaceae</taxon>
        <taxon>Sphingomonas</taxon>
    </lineage>
</organism>
<dbReference type="AlphaFoldDB" id="A0A7W6AID4"/>
<reference evidence="2 3" key="1">
    <citation type="submission" date="2020-08" db="EMBL/GenBank/DDBJ databases">
        <title>Genomic Encyclopedia of Type Strains, Phase IV (KMG-IV): sequencing the most valuable type-strain genomes for metagenomic binning, comparative biology and taxonomic classification.</title>
        <authorList>
            <person name="Goeker M."/>
        </authorList>
    </citation>
    <scope>NUCLEOTIDE SEQUENCE [LARGE SCALE GENOMIC DNA]</scope>
    <source>
        <strain evidence="2 3">DSM 19512</strain>
    </source>
</reference>
<proteinExistence type="predicted"/>
<feature type="domain" description="InsA N-terminal zinc ribbon" evidence="1">
    <location>
        <begin position="2"/>
        <end position="28"/>
    </location>
</feature>
<dbReference type="InterPro" id="IPR003220">
    <property type="entry name" value="InsA_N_dom_Znf"/>
</dbReference>
<name>A0A7W6AID4_9SPHN</name>
<protein>
    <submittedName>
        <fullName evidence="2">Transposase-like protein</fullName>
    </submittedName>
</protein>
<dbReference type="EMBL" id="JACIDH010000029">
    <property type="protein sequence ID" value="MBB3881081.1"/>
    <property type="molecule type" value="Genomic_DNA"/>
</dbReference>
<dbReference type="GO" id="GO:0006313">
    <property type="term" value="P:DNA transposition"/>
    <property type="evidence" value="ECO:0007669"/>
    <property type="project" value="InterPro"/>
</dbReference>
<accession>A0A7W6AID4</accession>
<dbReference type="RefSeq" id="WP_425326510.1">
    <property type="nucleotide sequence ID" value="NZ_JACIDH010000029.1"/>
</dbReference>
<dbReference type="Proteomes" id="UP000538670">
    <property type="component" value="Unassembled WGS sequence"/>
</dbReference>
<feature type="non-terminal residue" evidence="2">
    <location>
        <position position="45"/>
    </location>
</feature>
<evidence type="ECO:0000313" key="3">
    <source>
        <dbReference type="Proteomes" id="UP000538670"/>
    </source>
</evidence>
<comment type="caution">
    <text evidence="2">The sequence shown here is derived from an EMBL/GenBank/DDBJ whole genome shotgun (WGS) entry which is preliminary data.</text>
</comment>
<dbReference type="Pfam" id="PF03811">
    <property type="entry name" value="Zn_ribbon_InsA"/>
    <property type="match status" value="1"/>
</dbReference>